<accession>A0A8S5PES8</accession>
<name>A0A8S5PES8_9CAUD</name>
<evidence type="ECO:0000313" key="1">
    <source>
        <dbReference type="EMBL" id="DAE04881.1"/>
    </source>
</evidence>
<dbReference type="EMBL" id="BK015396">
    <property type="protein sequence ID" value="DAE04881.1"/>
    <property type="molecule type" value="Genomic_DNA"/>
</dbReference>
<sequence length="70" mass="7930">MMNLQHRVQINIADRSGQKKQVLGSKKVRLPQRLLNLIFGDFCEVLVLTPGTSVRNIEIHEMRGGADDDE</sequence>
<protein>
    <submittedName>
        <fullName evidence="1">Uncharacterized protein</fullName>
    </submittedName>
</protein>
<reference evidence="1" key="1">
    <citation type="journal article" date="2021" name="Proc. Natl. Acad. Sci. U.S.A.">
        <title>A Catalog of Tens of Thousands of Viruses from Human Metagenomes Reveals Hidden Associations with Chronic Diseases.</title>
        <authorList>
            <person name="Tisza M.J."/>
            <person name="Buck C.B."/>
        </authorList>
    </citation>
    <scope>NUCLEOTIDE SEQUENCE</scope>
    <source>
        <strain evidence="1">CtPxx43</strain>
    </source>
</reference>
<proteinExistence type="predicted"/>
<organism evidence="1">
    <name type="scientific">Siphoviridae sp. ctPxx43</name>
    <dbReference type="NCBI Taxonomy" id="2825489"/>
    <lineage>
        <taxon>Viruses</taxon>
        <taxon>Duplodnaviria</taxon>
        <taxon>Heunggongvirae</taxon>
        <taxon>Uroviricota</taxon>
        <taxon>Caudoviricetes</taxon>
    </lineage>
</organism>